<keyword evidence="4 10" id="KW-0812">Transmembrane</keyword>
<evidence type="ECO:0000256" key="3">
    <source>
        <dbReference type="ARBA" id="ARBA00022507"/>
    </source>
</evidence>
<protein>
    <submittedName>
        <fullName evidence="11">Pheromone factor receptor</fullName>
    </submittedName>
</protein>
<feature type="transmembrane region" description="Helical" evidence="10">
    <location>
        <begin position="6"/>
        <end position="28"/>
    </location>
</feature>
<dbReference type="PANTHER" id="PTHR28097">
    <property type="entry name" value="PHEROMONE A FACTOR RECEPTOR"/>
    <property type="match status" value="1"/>
</dbReference>
<dbReference type="GO" id="GO:0005886">
    <property type="term" value="C:plasma membrane"/>
    <property type="evidence" value="ECO:0007669"/>
    <property type="project" value="TreeGrafter"/>
</dbReference>
<name>A0AA91SZN2_CLALS</name>
<comment type="caution">
    <text evidence="11">The sequence shown here is derived from an EMBL/GenBank/DDBJ whole genome shotgun (WGS) entry which is preliminary data.</text>
</comment>
<dbReference type="InterPro" id="IPR001499">
    <property type="entry name" value="GPCR_STE3"/>
</dbReference>
<evidence type="ECO:0000313" key="11">
    <source>
        <dbReference type="EMBL" id="OVF05157.1"/>
    </source>
</evidence>
<accession>A0AA91SZN2</accession>
<reference evidence="11 12" key="1">
    <citation type="submission" date="2017-04" db="EMBL/GenBank/DDBJ databases">
        <title>Draft genome of the yeast Clavispora lusitaniae type strain CBS 6936.</title>
        <authorList>
            <person name="Durrens P."/>
            <person name="Klopp C."/>
            <person name="Biteau N."/>
            <person name="Fitton-Ouhabi V."/>
            <person name="Dementhon K."/>
            <person name="Accoceberry I."/>
            <person name="Sherman D.J."/>
            <person name="Noel T."/>
        </authorList>
    </citation>
    <scope>NUCLEOTIDE SEQUENCE [LARGE SCALE GENOMIC DNA]</scope>
    <source>
        <strain evidence="11 12">CBS 6936</strain>
    </source>
</reference>
<keyword evidence="5 10" id="KW-1133">Transmembrane helix</keyword>
<comment type="subcellular location">
    <subcellularLocation>
        <location evidence="1">Membrane</location>
        <topology evidence="1">Multi-pass membrane protein</topology>
    </subcellularLocation>
</comment>
<dbReference type="PRINTS" id="PR00900">
    <property type="entry name" value="PHEROMONEAR"/>
</dbReference>
<proteinExistence type="inferred from homology"/>
<dbReference type="GO" id="GO:0000750">
    <property type="term" value="P:pheromone-dependent signal transduction involved in conjugation with cellular fusion"/>
    <property type="evidence" value="ECO:0007669"/>
    <property type="project" value="TreeGrafter"/>
</dbReference>
<dbReference type="KEGG" id="clus:A9F13_24g00583"/>
<comment type="similarity">
    <text evidence="2">Belongs to the G-protein coupled receptor 4 family.</text>
</comment>
<feature type="transmembrane region" description="Helical" evidence="10">
    <location>
        <begin position="268"/>
        <end position="287"/>
    </location>
</feature>
<evidence type="ECO:0000256" key="2">
    <source>
        <dbReference type="ARBA" id="ARBA00011085"/>
    </source>
</evidence>
<keyword evidence="8 11" id="KW-0675">Receptor</keyword>
<feature type="transmembrane region" description="Helical" evidence="10">
    <location>
        <begin position="40"/>
        <end position="59"/>
    </location>
</feature>
<feature type="transmembrane region" description="Helical" evidence="10">
    <location>
        <begin position="79"/>
        <end position="99"/>
    </location>
</feature>
<dbReference type="PRINTS" id="PR00899">
    <property type="entry name" value="GPCRSTE3"/>
</dbReference>
<evidence type="ECO:0000256" key="10">
    <source>
        <dbReference type="SAM" id="Phobius"/>
    </source>
</evidence>
<sequence length="408" mass="45986">MTGINSTGSAIAGFSFIGLCLLIPPLFYHIRFRNIPACTLIFWLCFKNLVSFVNAVIWSKDDFYTATKGKGYCDVTVRIASGSASGELLAISCLMFNLYMIISARSQKFLDNKSNRKVLINLAMCWGLPLIITGISVAVQSTRYVIFRYRGCSAIYYPSYWYIVCVSIWTPVCALIGLIFAILTMTTFFLKRRDIKDILRCTNSGLNLRRFARLIIFSLLIIFAMVPLALYNFITSVNQLRHTNATWTIERDPHWSDILAIDAGTSQLAPIIIDICLSFCTFVLFGLGSDALALYKRLFVVCGFSSFKSKSKQEFTLSEHFAGNKQSTRNTVDSEMTEVTSTKKVNKSKGLVSVKTIDSKNSDFTLSNTTPNDLEMGSYDDYEIERIIRGDIESDPQMEFEFKVIQNP</sequence>
<keyword evidence="3" id="KW-0589">Pheromone response</keyword>
<evidence type="ECO:0000256" key="9">
    <source>
        <dbReference type="ARBA" id="ARBA00023224"/>
    </source>
</evidence>
<dbReference type="GO" id="GO:0004933">
    <property type="term" value="F:mating-type a-factor pheromone receptor activity"/>
    <property type="evidence" value="ECO:0007669"/>
    <property type="project" value="InterPro"/>
</dbReference>
<feature type="transmembrane region" description="Helical" evidence="10">
    <location>
        <begin position="159"/>
        <end position="190"/>
    </location>
</feature>
<dbReference type="PANTHER" id="PTHR28097:SF1">
    <property type="entry name" value="PHEROMONE A FACTOR RECEPTOR"/>
    <property type="match status" value="1"/>
</dbReference>
<dbReference type="Proteomes" id="UP000195602">
    <property type="component" value="Unassembled WGS sequence"/>
</dbReference>
<keyword evidence="9" id="KW-0807">Transducer</keyword>
<evidence type="ECO:0000256" key="6">
    <source>
        <dbReference type="ARBA" id="ARBA00023040"/>
    </source>
</evidence>
<dbReference type="AlphaFoldDB" id="A0AA91SZN2"/>
<dbReference type="CDD" id="cd14966">
    <property type="entry name" value="7tmD_STE3"/>
    <property type="match status" value="1"/>
</dbReference>
<dbReference type="Pfam" id="PF02076">
    <property type="entry name" value="STE3"/>
    <property type="match status" value="1"/>
</dbReference>
<feature type="transmembrane region" description="Helical" evidence="10">
    <location>
        <begin position="211"/>
        <end position="234"/>
    </location>
</feature>
<evidence type="ECO:0000313" key="12">
    <source>
        <dbReference type="Proteomes" id="UP000195602"/>
    </source>
</evidence>
<gene>
    <name evidence="11" type="ORF">A9F13_24g00583</name>
</gene>
<dbReference type="InterPro" id="IPR001546">
    <property type="entry name" value="GPCR_Pheromne_A_rcpt"/>
</dbReference>
<evidence type="ECO:0000256" key="8">
    <source>
        <dbReference type="ARBA" id="ARBA00023170"/>
    </source>
</evidence>
<evidence type="ECO:0000256" key="1">
    <source>
        <dbReference type="ARBA" id="ARBA00004141"/>
    </source>
</evidence>
<evidence type="ECO:0000256" key="4">
    <source>
        <dbReference type="ARBA" id="ARBA00022692"/>
    </source>
</evidence>
<dbReference type="Gene3D" id="1.20.1070.10">
    <property type="entry name" value="Rhodopsin 7-helix transmembrane proteins"/>
    <property type="match status" value="1"/>
</dbReference>
<feature type="transmembrane region" description="Helical" evidence="10">
    <location>
        <begin position="119"/>
        <end position="139"/>
    </location>
</feature>
<evidence type="ECO:0000256" key="5">
    <source>
        <dbReference type="ARBA" id="ARBA00022989"/>
    </source>
</evidence>
<organism evidence="11 12">
    <name type="scientific">Clavispora lusitaniae</name>
    <name type="common">Candida lusitaniae</name>
    <dbReference type="NCBI Taxonomy" id="36911"/>
    <lineage>
        <taxon>Eukaryota</taxon>
        <taxon>Fungi</taxon>
        <taxon>Dikarya</taxon>
        <taxon>Ascomycota</taxon>
        <taxon>Saccharomycotina</taxon>
        <taxon>Pichiomycetes</taxon>
        <taxon>Metschnikowiaceae</taxon>
        <taxon>Clavispora</taxon>
    </lineage>
</organism>
<evidence type="ECO:0000256" key="7">
    <source>
        <dbReference type="ARBA" id="ARBA00023136"/>
    </source>
</evidence>
<keyword evidence="6" id="KW-0297">G-protein coupled receptor</keyword>
<dbReference type="EMBL" id="LYUB02000024">
    <property type="protein sequence ID" value="OVF05157.1"/>
    <property type="molecule type" value="Genomic_DNA"/>
</dbReference>
<keyword evidence="7 10" id="KW-0472">Membrane</keyword>